<dbReference type="RefSeq" id="WP_408640025.1">
    <property type="nucleotide sequence ID" value="NZ_LR778301.1"/>
</dbReference>
<dbReference type="GO" id="GO:0003677">
    <property type="term" value="F:DNA binding"/>
    <property type="evidence" value="ECO:0007669"/>
    <property type="project" value="InterPro"/>
</dbReference>
<organism evidence="1 2">
    <name type="scientific">Denitratisoma oestradiolicum</name>
    <dbReference type="NCBI Taxonomy" id="311182"/>
    <lineage>
        <taxon>Bacteria</taxon>
        <taxon>Pseudomonadati</taxon>
        <taxon>Pseudomonadota</taxon>
        <taxon>Betaproteobacteria</taxon>
        <taxon>Nitrosomonadales</taxon>
        <taxon>Sterolibacteriaceae</taxon>
        <taxon>Denitratisoma</taxon>
    </lineage>
</organism>
<dbReference type="InterPro" id="IPR009057">
    <property type="entry name" value="Homeodomain-like_sf"/>
</dbReference>
<gene>
    <name evidence="1" type="ORF">DENOEST_0101</name>
</gene>
<dbReference type="Proteomes" id="UP000515733">
    <property type="component" value="Chromosome"/>
</dbReference>
<dbReference type="SUPFAM" id="SSF46689">
    <property type="entry name" value="Homeodomain-like"/>
    <property type="match status" value="1"/>
</dbReference>
<dbReference type="KEGG" id="doe:DENOEST_0101"/>
<reference evidence="1 2" key="1">
    <citation type="submission" date="2020-03" db="EMBL/GenBank/DDBJ databases">
        <authorList>
            <consortium name="Genoscope - CEA"/>
            <person name="William W."/>
        </authorList>
    </citation>
    <scope>NUCLEOTIDE SEQUENCE [LARGE SCALE GENOMIC DNA]</scope>
    <source>
        <strain evidence="2">DSM 16959</strain>
    </source>
</reference>
<dbReference type="GO" id="GO:0004803">
    <property type="term" value="F:transposase activity"/>
    <property type="evidence" value="ECO:0007669"/>
    <property type="project" value="InterPro"/>
</dbReference>
<proteinExistence type="predicted"/>
<dbReference type="InterPro" id="IPR002514">
    <property type="entry name" value="Transposase_8"/>
</dbReference>
<evidence type="ECO:0000313" key="1">
    <source>
        <dbReference type="EMBL" id="CAB1367273.1"/>
    </source>
</evidence>
<dbReference type="AlphaFoldDB" id="A0A6S6XSY8"/>
<sequence>MGHKQDGRSCYDPQAKRELVEACLQPGISVARLAMQHGVNANLLLTWLCRLPCSDSPQG</sequence>
<dbReference type="GO" id="GO:0006313">
    <property type="term" value="P:DNA transposition"/>
    <property type="evidence" value="ECO:0007669"/>
    <property type="project" value="InterPro"/>
</dbReference>
<dbReference type="EMBL" id="LR778301">
    <property type="protein sequence ID" value="CAB1367273.1"/>
    <property type="molecule type" value="Genomic_DNA"/>
</dbReference>
<accession>A0A6S6XSY8</accession>
<name>A0A6S6XSY8_9PROT</name>
<evidence type="ECO:0000313" key="2">
    <source>
        <dbReference type="Proteomes" id="UP000515733"/>
    </source>
</evidence>
<keyword evidence="2" id="KW-1185">Reference proteome</keyword>
<dbReference type="Pfam" id="PF01527">
    <property type="entry name" value="HTH_Tnp_1"/>
    <property type="match status" value="1"/>
</dbReference>
<protein>
    <submittedName>
        <fullName evidence="1">Transposase</fullName>
    </submittedName>
</protein>